<organism evidence="2 3">
    <name type="scientific">Alteromonas profundi</name>
    <dbReference type="NCBI Taxonomy" id="2696062"/>
    <lineage>
        <taxon>Bacteria</taxon>
        <taxon>Pseudomonadati</taxon>
        <taxon>Pseudomonadota</taxon>
        <taxon>Gammaproteobacteria</taxon>
        <taxon>Alteromonadales</taxon>
        <taxon>Alteromonadaceae</taxon>
        <taxon>Alteromonas/Salinimonas group</taxon>
        <taxon>Alteromonas</taxon>
    </lineage>
</organism>
<name>A0A7X5RM94_9ALTE</name>
<keyword evidence="1" id="KW-0812">Transmembrane</keyword>
<feature type="transmembrane region" description="Helical" evidence="1">
    <location>
        <begin position="89"/>
        <end position="111"/>
    </location>
</feature>
<protein>
    <submittedName>
        <fullName evidence="2">Uncharacterized protein</fullName>
    </submittedName>
</protein>
<gene>
    <name evidence="2" type="ORF">GTH32_15285</name>
</gene>
<dbReference type="RefSeq" id="WP_163087337.1">
    <property type="nucleotide sequence ID" value="NZ_JAAAWN010000024.1"/>
</dbReference>
<comment type="caution">
    <text evidence="2">The sequence shown here is derived from an EMBL/GenBank/DDBJ whole genome shotgun (WGS) entry which is preliminary data.</text>
</comment>
<sequence>MPNVVELNQFNTVVEPAHDACEFRNPSLVDTHTRVQTEQLWQKRLRMFVRAERALLKMNRLSKLTGVFTVASTGTLLFSLYMAPTLPPSVFFALFVTMAFGVITYPAWLLVGNDSRKRRDSISKMFYLSNHELDIEGDKVTLINRANYAYVTHVHVTDSHLGQFSRR</sequence>
<dbReference type="Proteomes" id="UP000470213">
    <property type="component" value="Unassembled WGS sequence"/>
</dbReference>
<evidence type="ECO:0000313" key="2">
    <source>
        <dbReference type="EMBL" id="NDV92536.1"/>
    </source>
</evidence>
<dbReference type="EMBL" id="JAAAWN010000024">
    <property type="protein sequence ID" value="NDV92536.1"/>
    <property type="molecule type" value="Genomic_DNA"/>
</dbReference>
<proteinExistence type="predicted"/>
<evidence type="ECO:0000313" key="3">
    <source>
        <dbReference type="Proteomes" id="UP000470213"/>
    </source>
</evidence>
<reference evidence="2 3" key="1">
    <citation type="submission" date="2020-01" db="EMBL/GenBank/DDBJ databases">
        <authorList>
            <person name="Chen J."/>
            <person name="Zhu S."/>
            <person name="Yang J."/>
        </authorList>
    </citation>
    <scope>NUCLEOTIDE SEQUENCE [LARGE SCALE GENOMIC DNA]</scope>
    <source>
        <strain evidence="2 3">345S023</strain>
    </source>
</reference>
<evidence type="ECO:0000256" key="1">
    <source>
        <dbReference type="SAM" id="Phobius"/>
    </source>
</evidence>
<accession>A0A7X5RM94</accession>
<feature type="transmembrane region" description="Helical" evidence="1">
    <location>
        <begin position="64"/>
        <end position="83"/>
    </location>
</feature>
<dbReference type="AlphaFoldDB" id="A0A7X5RM94"/>
<keyword evidence="3" id="KW-1185">Reference proteome</keyword>
<keyword evidence="1" id="KW-1133">Transmembrane helix</keyword>
<keyword evidence="1" id="KW-0472">Membrane</keyword>